<evidence type="ECO:0000256" key="1">
    <source>
        <dbReference type="SAM" id="MobiDB-lite"/>
    </source>
</evidence>
<feature type="compositionally biased region" description="Polar residues" evidence="1">
    <location>
        <begin position="64"/>
        <end position="75"/>
    </location>
</feature>
<comment type="caution">
    <text evidence="2">The sequence shown here is derived from an EMBL/GenBank/DDBJ whole genome shotgun (WGS) entry which is preliminary data.</text>
</comment>
<keyword evidence="3" id="KW-1185">Reference proteome</keyword>
<protein>
    <submittedName>
        <fullName evidence="2">Uncharacterized protein</fullName>
    </submittedName>
</protein>
<feature type="compositionally biased region" description="Low complexity" evidence="1">
    <location>
        <begin position="50"/>
        <end position="63"/>
    </location>
</feature>
<feature type="non-terminal residue" evidence="2">
    <location>
        <position position="1"/>
    </location>
</feature>
<feature type="non-terminal residue" evidence="2">
    <location>
        <position position="147"/>
    </location>
</feature>
<feature type="compositionally biased region" description="Polar residues" evidence="1">
    <location>
        <begin position="24"/>
        <end position="35"/>
    </location>
</feature>
<dbReference type="Proteomes" id="UP000824469">
    <property type="component" value="Unassembled WGS sequence"/>
</dbReference>
<proteinExistence type="predicted"/>
<sequence length="147" mass="16253">WDGSINKTTTIAASVPQENEENETQVVTSTTQANVPSTPSRAPTTPNPTTPASNNSSESSNPTLASLRSRSINTSKKSRSLREIYDELQEAENDDLCSNFAFLTQADPIYFEDAIKDDNWIAAMNEEIQSIEKNQTWELVEVPKGKD</sequence>
<name>A0AA38C5T1_TAXCH</name>
<feature type="region of interest" description="Disordered" evidence="1">
    <location>
        <begin position="1"/>
        <end position="80"/>
    </location>
</feature>
<reference evidence="2 3" key="1">
    <citation type="journal article" date="2021" name="Nat. Plants">
        <title>The Taxus genome provides insights into paclitaxel biosynthesis.</title>
        <authorList>
            <person name="Xiong X."/>
            <person name="Gou J."/>
            <person name="Liao Q."/>
            <person name="Li Y."/>
            <person name="Zhou Q."/>
            <person name="Bi G."/>
            <person name="Li C."/>
            <person name="Du R."/>
            <person name="Wang X."/>
            <person name="Sun T."/>
            <person name="Guo L."/>
            <person name="Liang H."/>
            <person name="Lu P."/>
            <person name="Wu Y."/>
            <person name="Zhang Z."/>
            <person name="Ro D.K."/>
            <person name="Shang Y."/>
            <person name="Huang S."/>
            <person name="Yan J."/>
        </authorList>
    </citation>
    <scope>NUCLEOTIDE SEQUENCE [LARGE SCALE GENOMIC DNA]</scope>
    <source>
        <strain evidence="2">Ta-2019</strain>
    </source>
</reference>
<evidence type="ECO:0000313" key="3">
    <source>
        <dbReference type="Proteomes" id="UP000824469"/>
    </source>
</evidence>
<gene>
    <name evidence="2" type="ORF">KI387_034535</name>
</gene>
<dbReference type="AlphaFoldDB" id="A0AA38C5T1"/>
<feature type="compositionally biased region" description="Polar residues" evidence="1">
    <location>
        <begin position="1"/>
        <end position="12"/>
    </location>
</feature>
<organism evidence="2 3">
    <name type="scientific">Taxus chinensis</name>
    <name type="common">Chinese yew</name>
    <name type="synonym">Taxus wallichiana var. chinensis</name>
    <dbReference type="NCBI Taxonomy" id="29808"/>
    <lineage>
        <taxon>Eukaryota</taxon>
        <taxon>Viridiplantae</taxon>
        <taxon>Streptophyta</taxon>
        <taxon>Embryophyta</taxon>
        <taxon>Tracheophyta</taxon>
        <taxon>Spermatophyta</taxon>
        <taxon>Pinopsida</taxon>
        <taxon>Pinidae</taxon>
        <taxon>Conifers II</taxon>
        <taxon>Cupressales</taxon>
        <taxon>Taxaceae</taxon>
        <taxon>Taxus</taxon>
    </lineage>
</organism>
<evidence type="ECO:0000313" key="2">
    <source>
        <dbReference type="EMBL" id="KAH9290418.1"/>
    </source>
</evidence>
<dbReference type="EMBL" id="JAHRHJ020003813">
    <property type="protein sequence ID" value="KAH9290418.1"/>
    <property type="molecule type" value="Genomic_DNA"/>
</dbReference>
<accession>A0AA38C5T1</accession>